<evidence type="ECO:0000256" key="1">
    <source>
        <dbReference type="SAM" id="MobiDB-lite"/>
    </source>
</evidence>
<evidence type="ECO:0000313" key="2">
    <source>
        <dbReference type="EMBL" id="KAG6535907.1"/>
    </source>
</evidence>
<evidence type="ECO:0000313" key="3">
    <source>
        <dbReference type="Proteomes" id="UP000734854"/>
    </source>
</evidence>
<dbReference type="EMBL" id="JACMSC010000001">
    <property type="protein sequence ID" value="KAG6535907.1"/>
    <property type="molecule type" value="Genomic_DNA"/>
</dbReference>
<organism evidence="2 3">
    <name type="scientific">Zingiber officinale</name>
    <name type="common">Ginger</name>
    <name type="synonym">Amomum zingiber</name>
    <dbReference type="NCBI Taxonomy" id="94328"/>
    <lineage>
        <taxon>Eukaryota</taxon>
        <taxon>Viridiplantae</taxon>
        <taxon>Streptophyta</taxon>
        <taxon>Embryophyta</taxon>
        <taxon>Tracheophyta</taxon>
        <taxon>Spermatophyta</taxon>
        <taxon>Magnoliopsida</taxon>
        <taxon>Liliopsida</taxon>
        <taxon>Zingiberales</taxon>
        <taxon>Zingiberaceae</taxon>
        <taxon>Zingiber</taxon>
    </lineage>
</organism>
<dbReference type="Proteomes" id="UP000734854">
    <property type="component" value="Unassembled WGS sequence"/>
</dbReference>
<sequence length="233" mass="25561">MEGGKKKSSSIADDLSPSGKSAPPPSSNLSASSPSHFSGVFPPPSAVRPGFRFRGLVASWLSVWRENLTATNPKRKRCRARMANLSSPVLNTKNRPILAHPFTTVAGISMTALHPTNLLELQNLIKIHMTRERIPMIPTLPTEVNGGKVLCTTEASNLMISSPINQYRKRYKATSCFGVSSRVPAVYCFRPSPSAFILVSKLVYNEEALAQRRHEKLPVCNIKHISVKGETLI</sequence>
<accession>A0A8J5M862</accession>
<dbReference type="AlphaFoldDB" id="A0A8J5M862"/>
<name>A0A8J5M862_ZINOF</name>
<keyword evidence="3" id="KW-1185">Reference proteome</keyword>
<gene>
    <name evidence="2" type="ORF">ZIOFF_000938</name>
</gene>
<proteinExistence type="predicted"/>
<feature type="compositionally biased region" description="Low complexity" evidence="1">
    <location>
        <begin position="16"/>
        <end position="35"/>
    </location>
</feature>
<feature type="region of interest" description="Disordered" evidence="1">
    <location>
        <begin position="1"/>
        <end position="35"/>
    </location>
</feature>
<comment type="caution">
    <text evidence="2">The sequence shown here is derived from an EMBL/GenBank/DDBJ whole genome shotgun (WGS) entry which is preliminary data.</text>
</comment>
<protein>
    <submittedName>
        <fullName evidence="2">Uncharacterized protein</fullName>
    </submittedName>
</protein>
<reference evidence="2 3" key="1">
    <citation type="submission" date="2020-08" db="EMBL/GenBank/DDBJ databases">
        <title>Plant Genome Project.</title>
        <authorList>
            <person name="Zhang R.-G."/>
        </authorList>
    </citation>
    <scope>NUCLEOTIDE SEQUENCE [LARGE SCALE GENOMIC DNA]</scope>
    <source>
        <tissue evidence="2">Rhizome</tissue>
    </source>
</reference>